<keyword evidence="2" id="KW-1185">Reference proteome</keyword>
<accession>A0ABS0ZHW7</accession>
<name>A0ABS0ZHW7_9STRE</name>
<gene>
    <name evidence="1" type="ORF">JHK62_02450</name>
</gene>
<keyword evidence="1" id="KW-0238">DNA-binding</keyword>
<evidence type="ECO:0000313" key="1">
    <source>
        <dbReference type="EMBL" id="MBJ8325542.1"/>
    </source>
</evidence>
<evidence type="ECO:0000313" key="2">
    <source>
        <dbReference type="Proteomes" id="UP000653045"/>
    </source>
</evidence>
<comment type="caution">
    <text evidence="1">The sequence shown here is derived from an EMBL/GenBank/DDBJ whole genome shotgun (WGS) entry which is preliminary data.</text>
</comment>
<dbReference type="Pfam" id="PF16264">
    <property type="entry name" value="SatD"/>
    <property type="match status" value="1"/>
</dbReference>
<organism evidence="1 2">
    <name type="scientific">Streptococcus pacificus</name>
    <dbReference type="NCBI Taxonomy" id="2740577"/>
    <lineage>
        <taxon>Bacteria</taxon>
        <taxon>Bacillati</taxon>
        <taxon>Bacillota</taxon>
        <taxon>Bacilli</taxon>
        <taxon>Lactobacillales</taxon>
        <taxon>Streptococcaceae</taxon>
        <taxon>Streptococcus</taxon>
    </lineage>
</organism>
<dbReference type="Proteomes" id="UP000653045">
    <property type="component" value="Unassembled WGS sequence"/>
</dbReference>
<dbReference type="InterPro" id="IPR032580">
    <property type="entry name" value="SatD"/>
</dbReference>
<proteinExistence type="predicted"/>
<dbReference type="GO" id="GO:0003677">
    <property type="term" value="F:DNA binding"/>
    <property type="evidence" value="ECO:0007669"/>
    <property type="project" value="UniProtKB-KW"/>
</dbReference>
<sequence length="224" mass="25354">MIYIAIIGDIISSKSIKERSQAQKRLMTLIADINKKYEKVLKSPFTITTGDEFQALLLPNQDVFEIIEVISAQFQPYHLRFGIGVGEILTDINEKQSIGSDGPAYWHARKAIDYIHDNNDYGTNTIAVDLENDALKRSVNSLVSAAEFIKSKWTKTQEKIMFSLLEQGIYDEKFEHKKIAHLLSLTPSAFNKRLKASGLKIYLRLKRQAMTSILSAIKEEGEGD</sequence>
<protein>
    <submittedName>
        <fullName evidence="1">DNA-binding protein</fullName>
    </submittedName>
</protein>
<reference evidence="1 2" key="1">
    <citation type="journal article" date="2021" name="Int. J. Syst. Evol. Microbiol.">
        <title>Streptococcus vicugnae sp. nov., isolated from faeces of alpacas (Vicugna pacos) and cattle (Bos taurus), Streptococcus zalophi sp. nov., and Streptococcus pacificus sp. nov., isolated from respiratory tract of California sea lions (Zalophus californianus).</title>
        <authorList>
            <person name="Volokhov D.V."/>
            <person name="Zagorodnyaya T.A."/>
            <person name="Shen Z."/>
            <person name="Blom J."/>
            <person name="Furtak V.A."/>
            <person name="Eisenberg T."/>
            <person name="Fan P."/>
            <person name="Jeong K.C."/>
            <person name="Gao Y."/>
            <person name="Zhang S."/>
            <person name="Amselle M."/>
        </authorList>
    </citation>
    <scope>NUCLEOTIDE SEQUENCE [LARGE SCALE GENOMIC DNA]</scope>
    <source>
        <strain evidence="1 2">CSL7591</strain>
    </source>
</reference>
<dbReference type="EMBL" id="JAENBO010000001">
    <property type="protein sequence ID" value="MBJ8325542.1"/>
    <property type="molecule type" value="Genomic_DNA"/>
</dbReference>
<dbReference type="RefSeq" id="WP_199575090.1">
    <property type="nucleotide sequence ID" value="NZ_JAENBO010000001.1"/>
</dbReference>